<sequence>MQNIYPATLYGAGSSQASTVNLLISERDVTVLDESNQALLSAKIGEIKVTPPLGKLPYEIQFSSGEKLVVSAEYPIASDLNHSGYQSTISVIEQHKGMWLLATLLVPLLMYFLIQVVIPGSAKLVTPLVPNTALMQVDKQVLTILDKTSLDTSKLSEEQQEAIDKQWQQVIEQLDLQLSDMTLNFRASELYGANAFALPGGNIVATDDLIALLGEQPDALTAVLLHEIGHVVHRHGMQMVAESAGTALLMTYFFGDLEGVAEVFSGTALTVIQNQFSQDLEREADDFAIAHLKRLGISPKALGDALSALSQDHGEFSKLEKYFSTHPQIHERVKKAMEHQ</sequence>
<dbReference type="GO" id="GO:0051603">
    <property type="term" value="P:proteolysis involved in protein catabolic process"/>
    <property type="evidence" value="ECO:0007669"/>
    <property type="project" value="TreeGrafter"/>
</dbReference>
<evidence type="ECO:0000313" key="10">
    <source>
        <dbReference type="Proteomes" id="UP000568664"/>
    </source>
</evidence>
<dbReference type="GO" id="GO:0046872">
    <property type="term" value="F:metal ion binding"/>
    <property type="evidence" value="ECO:0007669"/>
    <property type="project" value="UniProtKB-KW"/>
</dbReference>
<keyword evidence="7" id="KW-0472">Membrane</keyword>
<evidence type="ECO:0000256" key="4">
    <source>
        <dbReference type="ARBA" id="ARBA00022833"/>
    </source>
</evidence>
<gene>
    <name evidence="9" type="ORF">HII17_09975</name>
</gene>
<dbReference type="PANTHER" id="PTHR22726:SF1">
    <property type="entry name" value="METALLOENDOPEPTIDASE OMA1, MITOCHONDRIAL"/>
    <property type="match status" value="1"/>
</dbReference>
<comment type="caution">
    <text evidence="9">The sequence shown here is derived from an EMBL/GenBank/DDBJ whole genome shotgun (WGS) entry which is preliminary data.</text>
</comment>
<evidence type="ECO:0000256" key="1">
    <source>
        <dbReference type="ARBA" id="ARBA00022670"/>
    </source>
</evidence>
<dbReference type="Proteomes" id="UP000568664">
    <property type="component" value="Unassembled WGS sequence"/>
</dbReference>
<evidence type="ECO:0000259" key="8">
    <source>
        <dbReference type="Pfam" id="PF01435"/>
    </source>
</evidence>
<keyword evidence="1 6" id="KW-0645">Protease</keyword>
<keyword evidence="7" id="KW-0812">Transmembrane</keyword>
<protein>
    <submittedName>
        <fullName evidence="9">M48 family metallopeptidase</fullName>
    </submittedName>
</protein>
<dbReference type="AlphaFoldDB" id="A0A7Y0Q6Y2"/>
<dbReference type="InterPro" id="IPR051156">
    <property type="entry name" value="Mito/Outer_Membr_Metalloprot"/>
</dbReference>
<dbReference type="PANTHER" id="PTHR22726">
    <property type="entry name" value="METALLOENDOPEPTIDASE OMA1"/>
    <property type="match status" value="1"/>
</dbReference>
<dbReference type="EMBL" id="JABBXH010000003">
    <property type="protein sequence ID" value="NMP31893.1"/>
    <property type="molecule type" value="Genomic_DNA"/>
</dbReference>
<evidence type="ECO:0000256" key="3">
    <source>
        <dbReference type="ARBA" id="ARBA00022801"/>
    </source>
</evidence>
<keyword evidence="2" id="KW-0479">Metal-binding</keyword>
<keyword evidence="4 6" id="KW-0862">Zinc</keyword>
<proteinExistence type="inferred from homology"/>
<evidence type="ECO:0000256" key="2">
    <source>
        <dbReference type="ARBA" id="ARBA00022723"/>
    </source>
</evidence>
<dbReference type="RefSeq" id="WP_169075226.1">
    <property type="nucleotide sequence ID" value="NZ_JABBXH010000003.1"/>
</dbReference>
<dbReference type="CDD" id="cd07332">
    <property type="entry name" value="M48C_Oma1_like"/>
    <property type="match status" value="1"/>
</dbReference>
<evidence type="ECO:0000256" key="7">
    <source>
        <dbReference type="SAM" id="Phobius"/>
    </source>
</evidence>
<accession>A0A7Y0Q6Y2</accession>
<organism evidence="9 10">
    <name type="scientific">Thalassotalea algicola</name>
    <dbReference type="NCBI Taxonomy" id="2716224"/>
    <lineage>
        <taxon>Bacteria</taxon>
        <taxon>Pseudomonadati</taxon>
        <taxon>Pseudomonadota</taxon>
        <taxon>Gammaproteobacteria</taxon>
        <taxon>Alteromonadales</taxon>
        <taxon>Colwelliaceae</taxon>
        <taxon>Thalassotalea</taxon>
    </lineage>
</organism>
<keyword evidence="7" id="KW-1133">Transmembrane helix</keyword>
<reference evidence="9 10" key="1">
    <citation type="submission" date="2020-04" db="EMBL/GenBank/DDBJ databases">
        <title>Thalassotalea sp. M1531, isolated from the surface of marine red alga.</title>
        <authorList>
            <person name="Pang L."/>
            <person name="Lu D.-C."/>
        </authorList>
    </citation>
    <scope>NUCLEOTIDE SEQUENCE [LARGE SCALE GENOMIC DNA]</scope>
    <source>
        <strain evidence="9 10">M1531</strain>
    </source>
</reference>
<evidence type="ECO:0000256" key="6">
    <source>
        <dbReference type="RuleBase" id="RU003983"/>
    </source>
</evidence>
<keyword evidence="3 6" id="KW-0378">Hydrolase</keyword>
<evidence type="ECO:0000256" key="5">
    <source>
        <dbReference type="ARBA" id="ARBA00023049"/>
    </source>
</evidence>
<feature type="domain" description="Peptidase M48" evidence="8">
    <location>
        <begin position="158"/>
        <end position="337"/>
    </location>
</feature>
<keyword evidence="5 6" id="KW-0482">Metalloprotease</keyword>
<evidence type="ECO:0000313" key="9">
    <source>
        <dbReference type="EMBL" id="NMP31893.1"/>
    </source>
</evidence>
<keyword evidence="10" id="KW-1185">Reference proteome</keyword>
<dbReference type="GO" id="GO:0004222">
    <property type="term" value="F:metalloendopeptidase activity"/>
    <property type="evidence" value="ECO:0007669"/>
    <property type="project" value="InterPro"/>
</dbReference>
<name>A0A7Y0Q6Y2_9GAMM</name>
<dbReference type="Pfam" id="PF01435">
    <property type="entry name" value="Peptidase_M48"/>
    <property type="match status" value="1"/>
</dbReference>
<comment type="similarity">
    <text evidence="6">Belongs to the peptidase M48 family.</text>
</comment>
<dbReference type="Gene3D" id="3.30.2010.10">
    <property type="entry name" value="Metalloproteases ('zincins'), catalytic domain"/>
    <property type="match status" value="1"/>
</dbReference>
<comment type="cofactor">
    <cofactor evidence="6">
        <name>Zn(2+)</name>
        <dbReference type="ChEBI" id="CHEBI:29105"/>
    </cofactor>
    <text evidence="6">Binds 1 zinc ion per subunit.</text>
</comment>
<dbReference type="GO" id="GO:0016020">
    <property type="term" value="C:membrane"/>
    <property type="evidence" value="ECO:0007669"/>
    <property type="project" value="TreeGrafter"/>
</dbReference>
<feature type="transmembrane region" description="Helical" evidence="7">
    <location>
        <begin position="98"/>
        <end position="118"/>
    </location>
</feature>
<dbReference type="InterPro" id="IPR001915">
    <property type="entry name" value="Peptidase_M48"/>
</dbReference>